<accession>A0A1M6UWB1</accession>
<feature type="transmembrane region" description="Helical" evidence="1">
    <location>
        <begin position="72"/>
        <end position="89"/>
    </location>
</feature>
<keyword evidence="1" id="KW-1133">Transmembrane helix</keyword>
<keyword evidence="1" id="KW-0472">Membrane</keyword>
<dbReference type="RefSeq" id="WP_073124538.1">
    <property type="nucleotide sequence ID" value="NZ_FRAA01000008.1"/>
</dbReference>
<dbReference type="STRING" id="156994.SAMN04488028_10819"/>
<organism evidence="2 3">
    <name type="scientific">Reichenbachiella agariperforans</name>
    <dbReference type="NCBI Taxonomy" id="156994"/>
    <lineage>
        <taxon>Bacteria</taxon>
        <taxon>Pseudomonadati</taxon>
        <taxon>Bacteroidota</taxon>
        <taxon>Cytophagia</taxon>
        <taxon>Cytophagales</taxon>
        <taxon>Reichenbachiellaceae</taxon>
        <taxon>Reichenbachiella</taxon>
    </lineage>
</organism>
<proteinExistence type="predicted"/>
<name>A0A1M6UWB1_REIAG</name>
<keyword evidence="1" id="KW-0812">Transmembrane</keyword>
<protein>
    <submittedName>
        <fullName evidence="2">Uncharacterized protein</fullName>
    </submittedName>
</protein>
<evidence type="ECO:0000313" key="2">
    <source>
        <dbReference type="EMBL" id="SHK73433.1"/>
    </source>
</evidence>
<evidence type="ECO:0000256" key="1">
    <source>
        <dbReference type="SAM" id="Phobius"/>
    </source>
</evidence>
<feature type="transmembrane region" description="Helical" evidence="1">
    <location>
        <begin position="95"/>
        <end position="111"/>
    </location>
</feature>
<dbReference type="EMBL" id="FRAA01000008">
    <property type="protein sequence ID" value="SHK73433.1"/>
    <property type="molecule type" value="Genomic_DNA"/>
</dbReference>
<dbReference type="AlphaFoldDB" id="A0A1M6UWB1"/>
<keyword evidence="3" id="KW-1185">Reference proteome</keyword>
<evidence type="ECO:0000313" key="3">
    <source>
        <dbReference type="Proteomes" id="UP000184474"/>
    </source>
</evidence>
<dbReference type="Proteomes" id="UP000184474">
    <property type="component" value="Unassembled WGS sequence"/>
</dbReference>
<sequence>MKIPSFIKTSRYSRFHIEPRYYDPIKEEIEGKMKAARERLNRQGEEGSSIEYQSSISAAFGKRERRSGQTSIVQLGLAMAIFALVVGWLFFGNDVFYVFLLLSPLYFYFRLRKRKAPRD</sequence>
<gene>
    <name evidence="2" type="ORF">SAMN04488028_10819</name>
</gene>
<reference evidence="3" key="1">
    <citation type="submission" date="2016-11" db="EMBL/GenBank/DDBJ databases">
        <authorList>
            <person name="Varghese N."/>
            <person name="Submissions S."/>
        </authorList>
    </citation>
    <scope>NUCLEOTIDE SEQUENCE [LARGE SCALE GENOMIC DNA]</scope>
    <source>
        <strain evidence="3">DSM 26134</strain>
    </source>
</reference>